<evidence type="ECO:0000313" key="2">
    <source>
        <dbReference type="EMBL" id="RZO05557.1"/>
    </source>
</evidence>
<sequence>MSARILFLALSSALILSSCQSTLTDPSETETIKATSLEIPESEDLDPDGIVCTYEKVVGKLIKEKICYTRKQKLDLREESQRAADTIEQRSRIID</sequence>
<evidence type="ECO:0000256" key="1">
    <source>
        <dbReference type="SAM" id="SignalP"/>
    </source>
</evidence>
<proteinExistence type="predicted"/>
<dbReference type="EMBL" id="SHBO01000040">
    <property type="protein sequence ID" value="RZO05557.1"/>
    <property type="molecule type" value="Genomic_DNA"/>
</dbReference>
<dbReference type="AlphaFoldDB" id="A0A520LKS2"/>
<dbReference type="Proteomes" id="UP000318148">
    <property type="component" value="Unassembled WGS sequence"/>
</dbReference>
<dbReference type="PROSITE" id="PS51257">
    <property type="entry name" value="PROKAR_LIPOPROTEIN"/>
    <property type="match status" value="1"/>
</dbReference>
<gene>
    <name evidence="2" type="ORF">EVB02_03295</name>
</gene>
<name>A0A520LKS2_9GAMM</name>
<feature type="signal peptide" evidence="1">
    <location>
        <begin position="1"/>
        <end position="23"/>
    </location>
</feature>
<accession>A0A520LKS2</accession>
<organism evidence="2 3">
    <name type="scientific">SAR92 clade bacterium</name>
    <dbReference type="NCBI Taxonomy" id="2315479"/>
    <lineage>
        <taxon>Bacteria</taxon>
        <taxon>Pseudomonadati</taxon>
        <taxon>Pseudomonadota</taxon>
        <taxon>Gammaproteobacteria</taxon>
        <taxon>Cellvibrionales</taxon>
        <taxon>Porticoccaceae</taxon>
        <taxon>SAR92 clade</taxon>
    </lineage>
</organism>
<reference evidence="2 3" key="1">
    <citation type="submission" date="2019-02" db="EMBL/GenBank/DDBJ databases">
        <title>Prokaryotic population dynamics and viral predation in marine succession experiment using metagenomics: the confinement effect.</title>
        <authorList>
            <person name="Haro-Moreno J.M."/>
            <person name="Rodriguez-Valera F."/>
            <person name="Lopez-Perez M."/>
        </authorList>
    </citation>
    <scope>NUCLEOTIDE SEQUENCE [LARGE SCALE GENOMIC DNA]</scope>
    <source>
        <strain evidence="2">MED-G169</strain>
    </source>
</reference>
<evidence type="ECO:0000313" key="3">
    <source>
        <dbReference type="Proteomes" id="UP000318148"/>
    </source>
</evidence>
<keyword evidence="1" id="KW-0732">Signal</keyword>
<comment type="caution">
    <text evidence="2">The sequence shown here is derived from an EMBL/GenBank/DDBJ whole genome shotgun (WGS) entry which is preliminary data.</text>
</comment>
<feature type="chain" id="PRO_5021845082" evidence="1">
    <location>
        <begin position="24"/>
        <end position="95"/>
    </location>
</feature>
<protein>
    <submittedName>
        <fullName evidence="2">Uncharacterized protein</fullName>
    </submittedName>
</protein>